<accession>A0A5J5F6G4</accession>
<evidence type="ECO:0000313" key="2">
    <source>
        <dbReference type="EMBL" id="KAA8912155.1"/>
    </source>
</evidence>
<keyword evidence="3" id="KW-1185">Reference proteome</keyword>
<comment type="caution">
    <text evidence="2">The sequence shown here is derived from an EMBL/GenBank/DDBJ whole genome shotgun (WGS) entry which is preliminary data.</text>
</comment>
<proteinExistence type="predicted"/>
<feature type="compositionally biased region" description="Polar residues" evidence="1">
    <location>
        <begin position="23"/>
        <end position="33"/>
    </location>
</feature>
<dbReference type="InParanoid" id="A0A5J5F6G4"/>
<feature type="region of interest" description="Disordered" evidence="1">
    <location>
        <begin position="1"/>
        <end position="38"/>
    </location>
</feature>
<feature type="compositionally biased region" description="Low complexity" evidence="1">
    <location>
        <begin position="1"/>
        <end position="12"/>
    </location>
</feature>
<reference evidence="2 3" key="1">
    <citation type="submission" date="2019-09" db="EMBL/GenBank/DDBJ databases">
        <title>Draft genome of the ectomycorrhizal ascomycete Sphaerosporella brunnea.</title>
        <authorList>
            <consortium name="DOE Joint Genome Institute"/>
            <person name="Benucci G.M."/>
            <person name="Marozzi G."/>
            <person name="Antonielli L."/>
            <person name="Sanchez S."/>
            <person name="Marco P."/>
            <person name="Wang X."/>
            <person name="Falini L.B."/>
            <person name="Barry K."/>
            <person name="Haridas S."/>
            <person name="Lipzen A."/>
            <person name="Labutti K."/>
            <person name="Grigoriev I.V."/>
            <person name="Murat C."/>
            <person name="Martin F."/>
            <person name="Albertini E."/>
            <person name="Donnini D."/>
            <person name="Bonito G."/>
        </authorList>
    </citation>
    <scope>NUCLEOTIDE SEQUENCE [LARGE SCALE GENOMIC DNA]</scope>
    <source>
        <strain evidence="2 3">Sb_GMNB300</strain>
    </source>
</reference>
<name>A0A5J5F6G4_9PEZI</name>
<sequence length="391" mass="44596">MYTNTNAAMTTASPINAMEPASAVTNTAQPTTSEDAEPEDPHLLVDEFERQQEQSCPLQNRVFEQLLQRDKTTKGLMLSMVLGQWGTKLVKFSIKDDPEQLVYYLDRQTVETWEVIRPRLPTRDVWTLTRRQGLEIGVMEDMEIDMDAITDMFGDPIQPAHWPLVNQDIPYIYAPFVVEGKPILSRTKHHLRFVSPPGVDLYTQLPRARNITVGQLKGLVAELMRQMPEYASQRKAKHEIKIGVGNSDSKRLADCNLLDRTMTVQTSDQRVIASPPAKAYIAVTADWKRGDHCRRPFTCNPGTILVEACTPLPMVRMILEDAFHRTRHSSGFVVTSFIWRCWSVEDNKSYVIQDLSTTLDAVQGTLCPIVYYDDLEMGLRCHRRPDAMKER</sequence>
<dbReference type="AlphaFoldDB" id="A0A5J5F6G4"/>
<dbReference type="EMBL" id="VXIS01000027">
    <property type="protein sequence ID" value="KAA8912155.1"/>
    <property type="molecule type" value="Genomic_DNA"/>
</dbReference>
<evidence type="ECO:0000256" key="1">
    <source>
        <dbReference type="SAM" id="MobiDB-lite"/>
    </source>
</evidence>
<evidence type="ECO:0000313" key="3">
    <source>
        <dbReference type="Proteomes" id="UP000326924"/>
    </source>
</evidence>
<dbReference type="Proteomes" id="UP000326924">
    <property type="component" value="Unassembled WGS sequence"/>
</dbReference>
<protein>
    <submittedName>
        <fullName evidence="2">Uncharacterized protein</fullName>
    </submittedName>
</protein>
<gene>
    <name evidence="2" type="ORF">FN846DRAFT_996958</name>
</gene>
<organism evidence="2 3">
    <name type="scientific">Sphaerosporella brunnea</name>
    <dbReference type="NCBI Taxonomy" id="1250544"/>
    <lineage>
        <taxon>Eukaryota</taxon>
        <taxon>Fungi</taxon>
        <taxon>Dikarya</taxon>
        <taxon>Ascomycota</taxon>
        <taxon>Pezizomycotina</taxon>
        <taxon>Pezizomycetes</taxon>
        <taxon>Pezizales</taxon>
        <taxon>Pyronemataceae</taxon>
        <taxon>Sphaerosporella</taxon>
    </lineage>
</organism>